<accession>A0A3D8TU46</accession>
<sequence length="189" mass="20759">MGTVKKILLSSSIVALSLAGAACGDSKASSSSKKEQHKTGSTTKPKKTKKDKVYFKDDVLKINDATIKLLDAEVVLPNSEKDVEIATLVLTYDYTNQSDHAMTPAHVFMDCFEAFQETETDFEELEFAMMPLSQKFDALDKLADKKVKPGTTVRSAIAFEILDMDAPVELIAMQGVLGKDLGSKIYRLK</sequence>
<comment type="caution">
    <text evidence="5">The sequence shown here is derived from an EMBL/GenBank/DDBJ whole genome shotgun (WGS) entry which is preliminary data.</text>
</comment>
<evidence type="ECO:0000256" key="1">
    <source>
        <dbReference type="ARBA" id="ARBA00022729"/>
    </source>
</evidence>
<proteinExistence type="predicted"/>
<dbReference type="RefSeq" id="WP_165849938.1">
    <property type="nucleotide sequence ID" value="NZ_LARY01000001.1"/>
</dbReference>
<feature type="region of interest" description="Disordered" evidence="2">
    <location>
        <begin position="24"/>
        <end position="47"/>
    </location>
</feature>
<evidence type="ECO:0000313" key="6">
    <source>
        <dbReference type="Proteomes" id="UP000257055"/>
    </source>
</evidence>
<feature type="chain" id="PRO_5039652345" description="DUF5067 domain-containing protein" evidence="3">
    <location>
        <begin position="22"/>
        <end position="189"/>
    </location>
</feature>
<dbReference type="EMBL" id="LARY01000001">
    <property type="protein sequence ID" value="RDX02538.1"/>
    <property type="molecule type" value="Genomic_DNA"/>
</dbReference>
<evidence type="ECO:0000256" key="3">
    <source>
        <dbReference type="SAM" id="SignalP"/>
    </source>
</evidence>
<dbReference type="Pfam" id="PF16729">
    <property type="entry name" value="DUF5067"/>
    <property type="match status" value="1"/>
</dbReference>
<feature type="signal peptide" evidence="3">
    <location>
        <begin position="1"/>
        <end position="21"/>
    </location>
</feature>
<gene>
    <name evidence="5" type="ORF">UR08_03215</name>
</gene>
<dbReference type="InterPro" id="IPR031989">
    <property type="entry name" value="DUF5067"/>
</dbReference>
<organism evidence="5 6">
    <name type="scientific">Listeria kieliensis</name>
    <dbReference type="NCBI Taxonomy" id="1621700"/>
    <lineage>
        <taxon>Bacteria</taxon>
        <taxon>Bacillati</taxon>
        <taxon>Bacillota</taxon>
        <taxon>Bacilli</taxon>
        <taxon>Bacillales</taxon>
        <taxon>Listeriaceae</taxon>
        <taxon>Listeria</taxon>
    </lineage>
</organism>
<dbReference type="InterPro" id="IPR029050">
    <property type="entry name" value="Immunoprotect_excell_Ig-like"/>
</dbReference>
<dbReference type="AlphaFoldDB" id="A0A3D8TU46"/>
<dbReference type="Gene3D" id="2.60.40.1240">
    <property type="match status" value="1"/>
</dbReference>
<dbReference type="PROSITE" id="PS51257">
    <property type="entry name" value="PROKAR_LIPOPROTEIN"/>
    <property type="match status" value="1"/>
</dbReference>
<reference evidence="6" key="1">
    <citation type="submission" date="2015-04" db="EMBL/GenBank/DDBJ databases">
        <authorList>
            <person name="Schardt J."/>
            <person name="Mueller-Herbst S."/>
            <person name="Scherer S."/>
            <person name="Huptas C."/>
        </authorList>
    </citation>
    <scope>NUCLEOTIDE SEQUENCE [LARGE SCALE GENOMIC DNA]</scope>
    <source>
        <strain evidence="6">Kiel-L1</strain>
    </source>
</reference>
<protein>
    <recommendedName>
        <fullName evidence="4">DUF5067 domain-containing protein</fullName>
    </recommendedName>
</protein>
<feature type="domain" description="DUF5067" evidence="4">
    <location>
        <begin position="41"/>
        <end position="172"/>
    </location>
</feature>
<name>A0A3D8TU46_9LIST</name>
<keyword evidence="6" id="KW-1185">Reference proteome</keyword>
<evidence type="ECO:0000259" key="4">
    <source>
        <dbReference type="Pfam" id="PF16729"/>
    </source>
</evidence>
<keyword evidence="1 3" id="KW-0732">Signal</keyword>
<evidence type="ECO:0000313" key="5">
    <source>
        <dbReference type="EMBL" id="RDX02538.1"/>
    </source>
</evidence>
<dbReference type="Proteomes" id="UP000257055">
    <property type="component" value="Unassembled WGS sequence"/>
</dbReference>
<evidence type="ECO:0000256" key="2">
    <source>
        <dbReference type="SAM" id="MobiDB-lite"/>
    </source>
</evidence>